<protein>
    <recommendedName>
        <fullName evidence="8">Phosphatase and actin regulator</fullName>
    </recommendedName>
</protein>
<feature type="repeat" description="RPEL" evidence="4">
    <location>
        <begin position="730"/>
        <end position="755"/>
    </location>
</feature>
<feature type="compositionally biased region" description="Polar residues" evidence="5">
    <location>
        <begin position="234"/>
        <end position="254"/>
    </location>
</feature>
<evidence type="ECO:0000256" key="5">
    <source>
        <dbReference type="SAM" id="MobiDB-lite"/>
    </source>
</evidence>
<feature type="compositionally biased region" description="Low complexity" evidence="5">
    <location>
        <begin position="435"/>
        <end position="446"/>
    </location>
</feature>
<evidence type="ECO:0000256" key="4">
    <source>
        <dbReference type="PROSITE-ProRule" id="PRU00401"/>
    </source>
</evidence>
<feature type="compositionally biased region" description="Polar residues" evidence="5">
    <location>
        <begin position="1"/>
        <end position="17"/>
    </location>
</feature>
<sequence length="849" mass="95511">MTSESIPSNFSHNAQHQTMHDQSIDMSLSSYSKTDRRTSRTSYTPYSTLSKRSHDLFNIPYASNVYGVYRRPPSNIKSPPATYINRSRCTNQGSKSHHSQPHQLSHSISDDYCYSKYDDLNGLINTIYGDENKNGNDSNEENNSNIFQYTFDNTGDATLSMATYENIGLLNTPNINNNNNNNNNNLDPSLSTPSSRESYDYSYNQQVNSNSSSMLKDQSQNVTTIKRDLMPPESKTNYLTPTDMDSTPKLNETTKRVNNTNGKFSIQKMIRQGFSSWRTRKKSPSVSSPTPSALSANISIPSSPPASSGRYVITDIDLSQVKPSVTNMRSLSTDLTANQTPPQRIIVTEQIPASSIRSNSVDSATVNFDGPTRNVRGYIQSPWAKSAALTNNIQESTSRQESASSSRILPMQTTDNTKFVASGYVSSMLETTNSTMPSAMSSSNSSKIPPPVAPKPDINRVTPIRSNYFNNNLSSASNVNTTSFTPGISNTPEQRHIAFSDKPISNQFAPISDSTNDTNIMYANFSASATLLKDRFQAQNSPVNTRNSSSPTTIPNSINEKQISTTATSNVSSSPSTNSSSTAIIQTAKQITVQDIDTTKYEEIPPKEPDLSRQPEKSALKKPNGLKRRVIPVFRENQRPSPRPSPKFHSAALMSSSAKSVNNEHNRHSDDDSSSDEENHEPKKRFANVQRNDSLARFLKDRPLPGELFDKHILVKPVDERKNERETIETKLERKLSLRPRPEELEARNILRAKTQDELIAEKEEKKRFLIRKLSFRPSIQELRDRKIIRFCDYIEVSECDDVDRRADKPWTRLTQRDKQLIRRELNEYKSSEMEIHPESAKYTRFHPP</sequence>
<feature type="region of interest" description="Disordered" evidence="5">
    <location>
        <begin position="1"/>
        <end position="24"/>
    </location>
</feature>
<evidence type="ECO:0000256" key="2">
    <source>
        <dbReference type="ARBA" id="ARBA00022737"/>
    </source>
</evidence>
<dbReference type="Pfam" id="PF02755">
    <property type="entry name" value="RPEL"/>
    <property type="match status" value="1"/>
</dbReference>
<dbReference type="Gene3D" id="6.10.140.1750">
    <property type="match status" value="1"/>
</dbReference>
<name>A0A818H0N1_9BILA</name>
<dbReference type="PROSITE" id="PS51073">
    <property type="entry name" value="RPEL"/>
    <property type="match status" value="1"/>
</dbReference>
<dbReference type="PANTHER" id="PTHR12751">
    <property type="entry name" value="PHOSPHATASE AND ACTIN REGULATOR PHACTR"/>
    <property type="match status" value="1"/>
</dbReference>
<feature type="compositionally biased region" description="Polar residues" evidence="5">
    <location>
        <begin position="186"/>
        <end position="196"/>
    </location>
</feature>
<dbReference type="EMBL" id="CAJNYV010002755">
    <property type="protein sequence ID" value="CAF3500787.1"/>
    <property type="molecule type" value="Genomic_DNA"/>
</dbReference>
<organism evidence="6 7">
    <name type="scientific">Rotaria socialis</name>
    <dbReference type="NCBI Taxonomy" id="392032"/>
    <lineage>
        <taxon>Eukaryota</taxon>
        <taxon>Metazoa</taxon>
        <taxon>Spiralia</taxon>
        <taxon>Gnathifera</taxon>
        <taxon>Rotifera</taxon>
        <taxon>Eurotatoria</taxon>
        <taxon>Bdelloidea</taxon>
        <taxon>Philodinida</taxon>
        <taxon>Philodinidae</taxon>
        <taxon>Rotaria</taxon>
    </lineage>
</organism>
<feature type="region of interest" description="Disordered" evidence="5">
    <location>
        <begin position="231"/>
        <end position="254"/>
    </location>
</feature>
<dbReference type="InterPro" id="IPR004018">
    <property type="entry name" value="RPEL_repeat"/>
</dbReference>
<feature type="region of interest" description="Disordered" evidence="5">
    <location>
        <begin position="539"/>
        <end position="559"/>
    </location>
</feature>
<feature type="compositionally biased region" description="Basic and acidic residues" evidence="5">
    <location>
        <begin position="597"/>
        <end position="619"/>
    </location>
</feature>
<dbReference type="Gene3D" id="6.10.140.2130">
    <property type="match status" value="1"/>
</dbReference>
<feature type="region of interest" description="Disordered" evidence="5">
    <location>
        <begin position="276"/>
        <end position="307"/>
    </location>
</feature>
<feature type="compositionally biased region" description="Basic and acidic residues" evidence="5">
    <location>
        <begin position="662"/>
        <end position="671"/>
    </location>
</feature>
<feature type="region of interest" description="Disordered" evidence="5">
    <location>
        <begin position="174"/>
        <end position="198"/>
    </location>
</feature>
<evidence type="ECO:0000313" key="7">
    <source>
        <dbReference type="Proteomes" id="UP000663865"/>
    </source>
</evidence>
<evidence type="ECO:0008006" key="8">
    <source>
        <dbReference type="Google" id="ProtNLM"/>
    </source>
</evidence>
<feature type="region of interest" description="Disordered" evidence="5">
    <location>
        <begin position="596"/>
        <end position="689"/>
    </location>
</feature>
<dbReference type="SMART" id="SM00707">
    <property type="entry name" value="RPEL"/>
    <property type="match status" value="3"/>
</dbReference>
<feature type="region of interest" description="Disordered" evidence="5">
    <location>
        <begin position="435"/>
        <end position="454"/>
    </location>
</feature>
<proteinExistence type="inferred from homology"/>
<comment type="caution">
    <text evidence="6">The sequence shown here is derived from an EMBL/GenBank/DDBJ whole genome shotgun (WGS) entry which is preliminary data.</text>
</comment>
<gene>
    <name evidence="6" type="ORF">KIK155_LOCUS15770</name>
</gene>
<evidence type="ECO:0000256" key="3">
    <source>
        <dbReference type="ARBA" id="ARBA00023203"/>
    </source>
</evidence>
<feature type="region of interest" description="Disordered" evidence="5">
    <location>
        <begin position="72"/>
        <end position="106"/>
    </location>
</feature>
<dbReference type="AlphaFoldDB" id="A0A818H0N1"/>
<accession>A0A818H0N1</accession>
<evidence type="ECO:0000313" key="6">
    <source>
        <dbReference type="EMBL" id="CAF3500787.1"/>
    </source>
</evidence>
<evidence type="ECO:0000256" key="1">
    <source>
        <dbReference type="ARBA" id="ARBA00009795"/>
    </source>
</evidence>
<keyword evidence="2" id="KW-0677">Repeat</keyword>
<dbReference type="GO" id="GO:0003779">
    <property type="term" value="F:actin binding"/>
    <property type="evidence" value="ECO:0007669"/>
    <property type="project" value="UniProtKB-KW"/>
</dbReference>
<feature type="compositionally biased region" description="Low complexity" evidence="5">
    <location>
        <begin position="284"/>
        <end position="307"/>
    </location>
</feature>
<feature type="compositionally biased region" description="Polar residues" evidence="5">
    <location>
        <begin position="84"/>
        <end position="93"/>
    </location>
</feature>
<dbReference type="PANTHER" id="PTHR12751:SF18">
    <property type="entry name" value="PHOSPHATASE AND ACTIN REGULATOR 1"/>
    <property type="match status" value="1"/>
</dbReference>
<comment type="similarity">
    <text evidence="1">Belongs to the phosphatase and actin regulator family.</text>
</comment>
<dbReference type="Proteomes" id="UP000663865">
    <property type="component" value="Unassembled WGS sequence"/>
</dbReference>
<keyword evidence="3" id="KW-0009">Actin-binding</keyword>
<dbReference type="GO" id="GO:0030036">
    <property type="term" value="P:actin cytoskeleton organization"/>
    <property type="evidence" value="ECO:0007669"/>
    <property type="project" value="TreeGrafter"/>
</dbReference>
<reference evidence="6" key="1">
    <citation type="submission" date="2021-02" db="EMBL/GenBank/DDBJ databases">
        <authorList>
            <person name="Nowell W R."/>
        </authorList>
    </citation>
    <scope>NUCLEOTIDE SEQUENCE</scope>
</reference>
<feature type="compositionally biased region" description="Low complexity" evidence="5">
    <location>
        <begin position="174"/>
        <end position="185"/>
    </location>
</feature>